<feature type="region of interest" description="Disordered" evidence="4">
    <location>
        <begin position="193"/>
        <end position="223"/>
    </location>
</feature>
<name>A0AAP0LQS1_9ROSI</name>
<evidence type="ECO:0000313" key="6">
    <source>
        <dbReference type="EMBL" id="KAK9182369.1"/>
    </source>
</evidence>
<keyword evidence="1" id="KW-0479">Metal-binding</keyword>
<comment type="caution">
    <text evidence="6">The sequence shown here is derived from an EMBL/GenBank/DDBJ whole genome shotgun (WGS) entry which is preliminary data.</text>
</comment>
<organism evidence="6 7">
    <name type="scientific">Citrus x changshan-huyou</name>
    <dbReference type="NCBI Taxonomy" id="2935761"/>
    <lineage>
        <taxon>Eukaryota</taxon>
        <taxon>Viridiplantae</taxon>
        <taxon>Streptophyta</taxon>
        <taxon>Embryophyta</taxon>
        <taxon>Tracheophyta</taxon>
        <taxon>Spermatophyta</taxon>
        <taxon>Magnoliopsida</taxon>
        <taxon>eudicotyledons</taxon>
        <taxon>Gunneridae</taxon>
        <taxon>Pentapetalae</taxon>
        <taxon>rosids</taxon>
        <taxon>malvids</taxon>
        <taxon>Sapindales</taxon>
        <taxon>Rutaceae</taxon>
        <taxon>Aurantioideae</taxon>
        <taxon>Citrus</taxon>
    </lineage>
</organism>
<dbReference type="Gene3D" id="3.30.40.100">
    <property type="match status" value="1"/>
</dbReference>
<evidence type="ECO:0000256" key="4">
    <source>
        <dbReference type="SAM" id="MobiDB-lite"/>
    </source>
</evidence>
<feature type="compositionally biased region" description="Low complexity" evidence="4">
    <location>
        <begin position="193"/>
        <end position="213"/>
    </location>
</feature>
<dbReference type="PANTHER" id="PTHR46524">
    <property type="entry name" value="CW-TYPE ZINC FINGER"/>
    <property type="match status" value="1"/>
</dbReference>
<evidence type="ECO:0000256" key="2">
    <source>
        <dbReference type="ARBA" id="ARBA00022771"/>
    </source>
</evidence>
<dbReference type="EMBL" id="JBCGBO010000024">
    <property type="protein sequence ID" value="KAK9182369.1"/>
    <property type="molecule type" value="Genomic_DNA"/>
</dbReference>
<feature type="compositionally biased region" description="Polar residues" evidence="4">
    <location>
        <begin position="390"/>
        <end position="406"/>
    </location>
</feature>
<feature type="compositionally biased region" description="Basic and acidic residues" evidence="4">
    <location>
        <begin position="1278"/>
        <end position="1289"/>
    </location>
</feature>
<feature type="region of interest" description="Disordered" evidence="4">
    <location>
        <begin position="557"/>
        <end position="589"/>
    </location>
</feature>
<feature type="region of interest" description="Disordered" evidence="4">
    <location>
        <begin position="790"/>
        <end position="825"/>
    </location>
</feature>
<dbReference type="Pfam" id="PF07496">
    <property type="entry name" value="zf-CW"/>
    <property type="match status" value="1"/>
</dbReference>
<evidence type="ECO:0000313" key="7">
    <source>
        <dbReference type="Proteomes" id="UP001428341"/>
    </source>
</evidence>
<proteinExistence type="predicted"/>
<feature type="region of interest" description="Disordered" evidence="4">
    <location>
        <begin position="901"/>
        <end position="967"/>
    </location>
</feature>
<keyword evidence="3" id="KW-0862">Zinc</keyword>
<feature type="region of interest" description="Disordered" evidence="4">
    <location>
        <begin position="1265"/>
        <end position="1289"/>
    </location>
</feature>
<dbReference type="InterPro" id="IPR056406">
    <property type="entry name" value="THD_CWZF3/5/7"/>
</dbReference>
<feature type="compositionally biased region" description="Basic and acidic residues" evidence="4">
    <location>
        <begin position="794"/>
        <end position="806"/>
    </location>
</feature>
<feature type="compositionally biased region" description="Polar residues" evidence="4">
    <location>
        <begin position="564"/>
        <end position="581"/>
    </location>
</feature>
<dbReference type="PROSITE" id="PS51050">
    <property type="entry name" value="ZF_CW"/>
    <property type="match status" value="1"/>
</dbReference>
<feature type="compositionally biased region" description="Basic residues" evidence="4">
    <location>
        <begin position="1267"/>
        <end position="1277"/>
    </location>
</feature>
<keyword evidence="2" id="KW-0863">Zinc-finger</keyword>
<dbReference type="PANTHER" id="PTHR46524:SF12">
    <property type="entry name" value="CW-TYPE DOMAIN-CONTAINING PROTEIN"/>
    <property type="match status" value="1"/>
</dbReference>
<feature type="region of interest" description="Disordered" evidence="4">
    <location>
        <begin position="1096"/>
        <end position="1160"/>
    </location>
</feature>
<feature type="domain" description="CW-type" evidence="5">
    <location>
        <begin position="623"/>
        <end position="676"/>
    </location>
</feature>
<feature type="region of interest" description="Disordered" evidence="4">
    <location>
        <begin position="739"/>
        <end position="775"/>
    </location>
</feature>
<accession>A0AAP0LQS1</accession>
<evidence type="ECO:0000256" key="3">
    <source>
        <dbReference type="ARBA" id="ARBA00022833"/>
    </source>
</evidence>
<dbReference type="Proteomes" id="UP001428341">
    <property type="component" value="Unassembled WGS sequence"/>
</dbReference>
<feature type="compositionally biased region" description="Basic and acidic residues" evidence="4">
    <location>
        <begin position="923"/>
        <end position="941"/>
    </location>
</feature>
<reference evidence="6 7" key="1">
    <citation type="submission" date="2024-05" db="EMBL/GenBank/DDBJ databases">
        <title>Haplotype-resolved chromosome-level genome assembly of Huyou (Citrus changshanensis).</title>
        <authorList>
            <person name="Miao C."/>
            <person name="Chen W."/>
            <person name="Wu Y."/>
            <person name="Wang L."/>
            <person name="Zhao S."/>
            <person name="Grierson D."/>
            <person name="Xu C."/>
            <person name="Chen K."/>
        </authorList>
    </citation>
    <scope>NUCLEOTIDE SEQUENCE [LARGE SCALE GENOMIC DNA]</scope>
    <source>
        <strain evidence="6">01-14</strain>
        <tissue evidence="6">Leaf</tissue>
    </source>
</reference>
<feature type="region of interest" description="Disordered" evidence="4">
    <location>
        <begin position="390"/>
        <end position="414"/>
    </location>
</feature>
<feature type="compositionally biased region" description="Polar residues" evidence="4">
    <location>
        <begin position="1103"/>
        <end position="1128"/>
    </location>
</feature>
<dbReference type="InterPro" id="IPR055300">
    <property type="entry name" value="CWZF3/5/7"/>
</dbReference>
<dbReference type="InterPro" id="IPR011124">
    <property type="entry name" value="Znf_CW"/>
</dbReference>
<feature type="compositionally biased region" description="Basic and acidic residues" evidence="4">
    <location>
        <begin position="748"/>
        <end position="772"/>
    </location>
</feature>
<dbReference type="GO" id="GO:0008270">
    <property type="term" value="F:zinc ion binding"/>
    <property type="evidence" value="ECO:0007669"/>
    <property type="project" value="UniProtKB-KW"/>
</dbReference>
<gene>
    <name evidence="6" type="ORF">WN944_025513</name>
</gene>
<keyword evidence="7" id="KW-1185">Reference proteome</keyword>
<evidence type="ECO:0000256" key="1">
    <source>
        <dbReference type="ARBA" id="ARBA00022723"/>
    </source>
</evidence>
<sequence length="1680" mass="184960">MEENSELEEGEAYCCKGDKDNIDPDTDLSYIDEKVQNILGQYRKDFEGGVSKETLGAKFGGYGSFLPTHKRSPSNCSHAKTPQSDSNKLISQCNLSMEGSSQNFQPVSNVSSFMRLGTVSCIDHPLQNSGLPSGDVPMKHDLCLSSARVAEKFNIKDECSSRSGNLTDPRTLRVRIKVGSNKMARKNTAIYSGLGLDNSPSSSSGNSAEESGGMNLVSRETADESPTSILQVMTSFPVPGGVLVSPLHDSLFCLTRKEGLLRDREHVPSLKGSQEHYAMSVDKSVASMGNRKLLKEKKANLLGKISRPVEQKHGTDAKDENDTAFLKKKLENETPGGKEINHNNAISISLSNPECVFDSVKGLGRASEVSSGVDKDEASDRLFSSNLERQDSFESISGHSGKSQKNGKSRSVVKVSEQVGINSHHEVLGYLGDSGRYKERKTHALLKVCSGASKCNDDTIVPSKQKVGNKPSIQVEDEIKSFSEREVPLVEGKKAKGDHTRRKAGVVSIKESLRDGVGVAPKSAAPKSVATTGYGASTCQSKMQKLKSQKDINKTRVIHEDSLDTNLKQTNNQLERTSGNKPSKKVDSQVTRELSIKDAPFTVPSTYEGRRVTDMVPAVGDPVFINENWVCCDNCYKWRLLPFGTIPERLPDNWLCSMLNWLPRMNHCDISEEETTKALYALYQLPVTEGQNNLQSYANGPASVITLDHGQHLDQKHQSPDSAAISVLAKKRACDNGGIQISNTTKNRLQDSVKNRSLNEKNHPPSESKEIKGSSSLHFIKSCNSDFDNSITKQKKEQMNGGDSKKLKMKKKRDADQPGYGSSKKAKIEVAYKADRHRNSAVDSGKLVLKPNAGLKTEANGKNILNEPEDAKCDAKNRLLLSRKKLVGQAGVLSVGGSFDVRMQDKRNNSQTKRKRQGNQNGHDSKEYAKEESSESGLGREKKSRVQKTEGRKFRGNKGADDKSNNIGASLFSTEHYVVDGMADVRSVDMGQKNRKNRRDFAFQRTSNAIEPVRRHFGSGEVSVAATSSSSKVSGSCKNRADYEALRGSPAESVSSSPYRTSYPDKFTSAVEDILGKDDGGTDCVLVNNNCKRFLDGEGNGEINRSGTASKENDSSNFLPQPTKISSSDCHDGNVNHKSTHKSKVPSEFGDGHFLNGDADSSERHQHIIDMHGIEHSDDEGRGTQNSHENVSLPQKVDSGYFLLQKDSIRSHATAAHRDRMKISDSSSEHGDLYLKKSLNLTHVDHNVHHCEVICEGKNRFPERSRSKLHKNGKNHISRRDHERQMSSDCRMENQVIVREQHDSDVKLCTGTKREDASQWNLMQDLDGEVKATQLDRGTVNGMSMLLSSESKYGQSKNGWGPVPGSQQGGMFNEVLIDNSCKADVTKASKYPGNEGKKNELSLSLEHHSPDVIKDLKASIDISMKSSSQNATIALKQAKELRDYADRLKGSGFDFESNEAYFQSALKFFHGASLLETCNSESGRNGEMTQIQAYSTTAKLCEFCGQEYERRQEMPAASLAYKCMEVAHMRVVYCKQSSTSRDLTELQATLHKTSQGESPSSSASDVDSLNNQMTADKSLTSKGKGCHVTGNRIVVARNHPSFIRLFDFTQDVDFAMEASRKSLNAFAVASVTLEEAQNRESIPIIKRVIEFSFQDVEGFLRLVRLAMEAINRSGFGVIRD</sequence>
<evidence type="ECO:0000259" key="5">
    <source>
        <dbReference type="PROSITE" id="PS51050"/>
    </source>
</evidence>
<feature type="compositionally biased region" description="Basic and acidic residues" evidence="4">
    <location>
        <begin position="947"/>
        <end position="964"/>
    </location>
</feature>
<dbReference type="Pfam" id="PF24756">
    <property type="entry name" value="THD_CWZF3-5-7"/>
    <property type="match status" value="1"/>
</dbReference>
<protein>
    <recommendedName>
        <fullName evidence="5">CW-type domain-containing protein</fullName>
    </recommendedName>
</protein>